<evidence type="ECO:0000256" key="2">
    <source>
        <dbReference type="ARBA" id="ARBA00022840"/>
    </source>
</evidence>
<dbReference type="GO" id="GO:0005524">
    <property type="term" value="F:ATP binding"/>
    <property type="evidence" value="ECO:0007669"/>
    <property type="project" value="UniProtKB-KW"/>
</dbReference>
<keyword evidence="4" id="KW-0804">Transcription</keyword>
<organism evidence="7 8">
    <name type="scientific">Formimonas warabiya</name>
    <dbReference type="NCBI Taxonomy" id="1761012"/>
    <lineage>
        <taxon>Bacteria</taxon>
        <taxon>Bacillati</taxon>
        <taxon>Bacillota</taxon>
        <taxon>Clostridia</taxon>
        <taxon>Eubacteriales</taxon>
        <taxon>Peptococcaceae</taxon>
        <taxon>Candidatus Formimonas</taxon>
    </lineage>
</organism>
<dbReference type="Pfam" id="PF00989">
    <property type="entry name" value="PAS"/>
    <property type="match status" value="1"/>
</dbReference>
<evidence type="ECO:0000256" key="3">
    <source>
        <dbReference type="ARBA" id="ARBA00023015"/>
    </source>
</evidence>
<dbReference type="OrthoDB" id="9803970at2"/>
<dbReference type="Proteomes" id="UP000323521">
    <property type="component" value="Chromosome"/>
</dbReference>
<name>A0A3G1KVU6_FORW1</name>
<evidence type="ECO:0000313" key="7">
    <source>
        <dbReference type="EMBL" id="ATW26345.1"/>
    </source>
</evidence>
<dbReference type="SUPFAM" id="SSF55781">
    <property type="entry name" value="GAF domain-like"/>
    <property type="match status" value="1"/>
</dbReference>
<keyword evidence="3" id="KW-0805">Transcription regulation</keyword>
<evidence type="ECO:0000259" key="6">
    <source>
        <dbReference type="PROSITE" id="PS50112"/>
    </source>
</evidence>
<dbReference type="InterPro" id="IPR025662">
    <property type="entry name" value="Sigma_54_int_dom_ATP-bd_1"/>
</dbReference>
<feature type="domain" description="PAS" evidence="6">
    <location>
        <begin position="153"/>
        <end position="207"/>
    </location>
</feature>
<dbReference type="InterPro" id="IPR013767">
    <property type="entry name" value="PAS_fold"/>
</dbReference>
<dbReference type="FunFam" id="3.40.50.300:FF:000006">
    <property type="entry name" value="DNA-binding transcriptional regulator NtrC"/>
    <property type="match status" value="1"/>
</dbReference>
<dbReference type="InterPro" id="IPR025944">
    <property type="entry name" value="Sigma_54_int_dom_CS"/>
</dbReference>
<dbReference type="PROSITE" id="PS50112">
    <property type="entry name" value="PAS"/>
    <property type="match status" value="1"/>
</dbReference>
<keyword evidence="8" id="KW-1185">Reference proteome</keyword>
<dbReference type="RefSeq" id="WP_148135646.1">
    <property type="nucleotide sequence ID" value="NZ_CP017634.1"/>
</dbReference>
<dbReference type="NCBIfam" id="TIGR00229">
    <property type="entry name" value="sensory_box"/>
    <property type="match status" value="1"/>
</dbReference>
<dbReference type="InterPro" id="IPR029016">
    <property type="entry name" value="GAF-like_dom_sf"/>
</dbReference>
<dbReference type="AlphaFoldDB" id="A0A3G1KVU6"/>
<dbReference type="PANTHER" id="PTHR32071">
    <property type="entry name" value="TRANSCRIPTIONAL REGULATORY PROTEIN"/>
    <property type="match status" value="1"/>
</dbReference>
<dbReference type="SUPFAM" id="SSF46689">
    <property type="entry name" value="Homeodomain-like"/>
    <property type="match status" value="1"/>
</dbReference>
<protein>
    <recommendedName>
        <fullName evidence="9">PAS domain-containing protein</fullName>
    </recommendedName>
</protein>
<evidence type="ECO:0000256" key="1">
    <source>
        <dbReference type="ARBA" id="ARBA00022741"/>
    </source>
</evidence>
<dbReference type="CDD" id="cd00009">
    <property type="entry name" value="AAA"/>
    <property type="match status" value="1"/>
</dbReference>
<dbReference type="Gene3D" id="3.30.450.20">
    <property type="entry name" value="PAS domain"/>
    <property type="match status" value="1"/>
</dbReference>
<accession>A0A3G1KVU6</accession>
<feature type="domain" description="Sigma-54 factor interaction" evidence="5">
    <location>
        <begin position="279"/>
        <end position="509"/>
    </location>
</feature>
<evidence type="ECO:0000256" key="4">
    <source>
        <dbReference type="ARBA" id="ARBA00023163"/>
    </source>
</evidence>
<keyword evidence="1" id="KW-0547">Nucleotide-binding</keyword>
<dbReference type="InterPro" id="IPR002078">
    <property type="entry name" value="Sigma_54_int"/>
</dbReference>
<dbReference type="InterPro" id="IPR000014">
    <property type="entry name" value="PAS"/>
</dbReference>
<dbReference type="EMBL" id="CP017634">
    <property type="protein sequence ID" value="ATW26345.1"/>
    <property type="molecule type" value="Genomic_DNA"/>
</dbReference>
<gene>
    <name evidence="7" type="ORF">DCMF_17665</name>
</gene>
<dbReference type="InterPro" id="IPR058031">
    <property type="entry name" value="AAA_lid_NorR"/>
</dbReference>
<dbReference type="GO" id="GO:0043565">
    <property type="term" value="F:sequence-specific DNA binding"/>
    <property type="evidence" value="ECO:0007669"/>
    <property type="project" value="InterPro"/>
</dbReference>
<dbReference type="SUPFAM" id="SSF52540">
    <property type="entry name" value="P-loop containing nucleoside triphosphate hydrolases"/>
    <property type="match status" value="1"/>
</dbReference>
<dbReference type="Pfam" id="PF15714">
    <property type="entry name" value="SpoVT_C"/>
    <property type="match status" value="1"/>
</dbReference>
<dbReference type="Gene3D" id="1.10.10.60">
    <property type="entry name" value="Homeodomain-like"/>
    <property type="match status" value="1"/>
</dbReference>
<dbReference type="InterPro" id="IPR002197">
    <property type="entry name" value="HTH_Fis"/>
</dbReference>
<dbReference type="SMART" id="SM00091">
    <property type="entry name" value="PAS"/>
    <property type="match status" value="1"/>
</dbReference>
<dbReference type="PANTHER" id="PTHR32071:SF57">
    <property type="entry name" value="C4-DICARBOXYLATE TRANSPORT TRANSCRIPTIONAL REGULATORY PROTEIN DCTD"/>
    <property type="match status" value="1"/>
</dbReference>
<dbReference type="CDD" id="cd00130">
    <property type="entry name" value="PAS"/>
    <property type="match status" value="1"/>
</dbReference>
<evidence type="ECO:0000313" key="8">
    <source>
        <dbReference type="Proteomes" id="UP000323521"/>
    </source>
</evidence>
<keyword evidence="2" id="KW-0067">ATP-binding</keyword>
<dbReference type="Gene3D" id="3.40.50.300">
    <property type="entry name" value="P-loop containing nucleotide triphosphate hydrolases"/>
    <property type="match status" value="1"/>
</dbReference>
<evidence type="ECO:0000259" key="5">
    <source>
        <dbReference type="PROSITE" id="PS50045"/>
    </source>
</evidence>
<dbReference type="PROSITE" id="PS00675">
    <property type="entry name" value="SIGMA54_INTERACT_1"/>
    <property type="match status" value="1"/>
</dbReference>
<dbReference type="PROSITE" id="PS00688">
    <property type="entry name" value="SIGMA54_INTERACT_3"/>
    <property type="match status" value="1"/>
</dbReference>
<dbReference type="GO" id="GO:0006355">
    <property type="term" value="P:regulation of DNA-templated transcription"/>
    <property type="evidence" value="ECO:0007669"/>
    <property type="project" value="InterPro"/>
</dbReference>
<dbReference type="InterPro" id="IPR009057">
    <property type="entry name" value="Homeodomain-like_sf"/>
</dbReference>
<dbReference type="KEGG" id="fwa:DCMF_17665"/>
<evidence type="ECO:0008006" key="9">
    <source>
        <dbReference type="Google" id="ProtNLM"/>
    </source>
</evidence>
<dbReference type="Pfam" id="PF25601">
    <property type="entry name" value="AAA_lid_14"/>
    <property type="match status" value="1"/>
</dbReference>
<dbReference type="Pfam" id="PF00158">
    <property type="entry name" value="Sigma54_activat"/>
    <property type="match status" value="1"/>
</dbReference>
<dbReference type="Gene3D" id="1.10.8.60">
    <property type="match status" value="1"/>
</dbReference>
<dbReference type="Pfam" id="PF02954">
    <property type="entry name" value="HTH_8"/>
    <property type="match status" value="1"/>
</dbReference>
<dbReference type="InterPro" id="IPR003593">
    <property type="entry name" value="AAA+_ATPase"/>
</dbReference>
<dbReference type="SUPFAM" id="SSF55785">
    <property type="entry name" value="PYP-like sensor domain (PAS domain)"/>
    <property type="match status" value="1"/>
</dbReference>
<dbReference type="Gene3D" id="3.30.450.40">
    <property type="match status" value="1"/>
</dbReference>
<dbReference type="InterPro" id="IPR035965">
    <property type="entry name" value="PAS-like_dom_sf"/>
</dbReference>
<sequence length="591" mass="66064">MVVLKDISETVQRVAEAIAAVLNVDVEIVDADFVRVAGTGVAKKKIGLRMDYGVINREVQRRRQALVVPEPGKHEYCINCPIHENCHYHAQIIYPILYKEQCIGSISLITFTEEQEKNLLDNRDRLMDFLYRMADLISSKIAENILLGQVIVTTSELQAVINAVGQGIIAVDRQGNITHFNRMAEKLLQTESEEMIGKNIEAINPESPFMQVIEKGQGYLEKEILFKSRKGDIGLVSSFQPIFANREVVGAVAVIQDIKSVGKFIHSLTGHGNYGLDNILGKSDLIIKLKQQVQKIAKSNSTVLIRGESGTGKELFARAIHAESERRKGPFIAINCAAIPETLLESELFGFEEGSFTGAKKGGKVGKFELAQQGTLFLDEIGDMPLHLQAKLLRVLEDKSFERIGGLNSVKLEARLITATNRDLEGMVQRGEFREDLYYRLNVIPFVVPALRERTEDISLLLGHFLDYYNTILNKSVSGFTEEAETVLLRYSWPGNVRELQNTVEYCTHMADAYIEMNHLPKRIRQTLAAVDTRPLGVRSLDTVEKELIMNALNYFGNSLEGKKNAAAALGIGLTTLYRKGKKYDLADFSN</sequence>
<proteinExistence type="predicted"/>
<dbReference type="PROSITE" id="PS50045">
    <property type="entry name" value="SIGMA54_INTERACT_4"/>
    <property type="match status" value="1"/>
</dbReference>
<reference evidence="7 8" key="1">
    <citation type="submission" date="2016-10" db="EMBL/GenBank/DDBJ databases">
        <title>Complete Genome Sequence of Peptococcaceae strain DCMF.</title>
        <authorList>
            <person name="Edwards R.J."/>
            <person name="Holland S.I."/>
            <person name="Deshpande N.P."/>
            <person name="Wong Y.K."/>
            <person name="Ertan H."/>
            <person name="Manefield M."/>
            <person name="Russell T.L."/>
            <person name="Lee M.J."/>
        </authorList>
    </citation>
    <scope>NUCLEOTIDE SEQUENCE [LARGE SCALE GENOMIC DNA]</scope>
    <source>
        <strain evidence="7 8">DCMF</strain>
    </source>
</reference>
<dbReference type="InterPro" id="IPR027417">
    <property type="entry name" value="P-loop_NTPase"/>
</dbReference>
<dbReference type="SMART" id="SM00382">
    <property type="entry name" value="AAA"/>
    <property type="match status" value="1"/>
</dbReference>